<dbReference type="InterPro" id="IPR035952">
    <property type="entry name" value="Rhomboid-like_sf"/>
</dbReference>
<keyword evidence="4 5" id="KW-0472">Membrane</keyword>
<evidence type="ECO:0000256" key="2">
    <source>
        <dbReference type="ARBA" id="ARBA00022692"/>
    </source>
</evidence>
<dbReference type="Proteomes" id="UP000611708">
    <property type="component" value="Unassembled WGS sequence"/>
</dbReference>
<keyword evidence="7" id="KW-0378">Hydrolase</keyword>
<evidence type="ECO:0000313" key="7">
    <source>
        <dbReference type="EMBL" id="MBF9198195.1"/>
    </source>
</evidence>
<gene>
    <name evidence="7" type="ORF">I2H36_19370</name>
</gene>
<dbReference type="Gene3D" id="1.20.1540.10">
    <property type="entry name" value="Rhomboid-like"/>
    <property type="match status" value="1"/>
</dbReference>
<dbReference type="PANTHER" id="PTHR43066:SF11">
    <property type="entry name" value="PEPTIDASE S54 RHOMBOID DOMAIN-CONTAINING PROTEIN"/>
    <property type="match status" value="1"/>
</dbReference>
<feature type="transmembrane region" description="Helical" evidence="5">
    <location>
        <begin position="18"/>
        <end position="36"/>
    </location>
</feature>
<reference evidence="7 8" key="1">
    <citation type="submission" date="2020-11" db="EMBL/GenBank/DDBJ databases">
        <authorList>
            <person name="Kim M.K."/>
        </authorList>
    </citation>
    <scope>NUCLEOTIDE SEQUENCE [LARGE SCALE GENOMIC DNA]</scope>
    <source>
        <strain evidence="7 8">BT290</strain>
    </source>
</reference>
<evidence type="ECO:0000256" key="3">
    <source>
        <dbReference type="ARBA" id="ARBA00022989"/>
    </source>
</evidence>
<proteinExistence type="predicted"/>
<keyword evidence="3 5" id="KW-1133">Transmembrane helix</keyword>
<dbReference type="RefSeq" id="WP_196265542.1">
    <property type="nucleotide sequence ID" value="NZ_JADQDN010000018.1"/>
</dbReference>
<keyword evidence="8" id="KW-1185">Reference proteome</keyword>
<evidence type="ECO:0000256" key="1">
    <source>
        <dbReference type="ARBA" id="ARBA00004141"/>
    </source>
</evidence>
<feature type="domain" description="Peptidase S54 rhomboid" evidence="6">
    <location>
        <begin position="71"/>
        <end position="231"/>
    </location>
</feature>
<feature type="transmembrane region" description="Helical" evidence="5">
    <location>
        <begin position="150"/>
        <end position="167"/>
    </location>
</feature>
<accession>A0ABS0HXF3</accession>
<keyword evidence="2 5" id="KW-0812">Transmembrane</keyword>
<dbReference type="GO" id="GO:0006508">
    <property type="term" value="P:proteolysis"/>
    <property type="evidence" value="ECO:0007669"/>
    <property type="project" value="UniProtKB-KW"/>
</dbReference>
<dbReference type="SUPFAM" id="SSF144091">
    <property type="entry name" value="Rhomboid-like"/>
    <property type="match status" value="1"/>
</dbReference>
<dbReference type="Pfam" id="PF01694">
    <property type="entry name" value="Rhomboid"/>
    <property type="match status" value="1"/>
</dbReference>
<dbReference type="InterPro" id="IPR022764">
    <property type="entry name" value="Peptidase_S54_rhomboid_dom"/>
</dbReference>
<dbReference type="PANTHER" id="PTHR43066">
    <property type="entry name" value="RHOMBOID-RELATED PROTEIN"/>
    <property type="match status" value="1"/>
</dbReference>
<dbReference type="EMBL" id="JADQDN010000018">
    <property type="protein sequence ID" value="MBF9198195.1"/>
    <property type="molecule type" value="Genomic_DNA"/>
</dbReference>
<evidence type="ECO:0000256" key="4">
    <source>
        <dbReference type="ARBA" id="ARBA00023136"/>
    </source>
</evidence>
<evidence type="ECO:0000256" key="5">
    <source>
        <dbReference type="SAM" id="Phobius"/>
    </source>
</evidence>
<feature type="transmembrane region" description="Helical" evidence="5">
    <location>
        <begin position="78"/>
        <end position="98"/>
    </location>
</feature>
<evidence type="ECO:0000259" key="6">
    <source>
        <dbReference type="Pfam" id="PF01694"/>
    </source>
</evidence>
<dbReference type="GO" id="GO:0008233">
    <property type="term" value="F:peptidase activity"/>
    <property type="evidence" value="ECO:0007669"/>
    <property type="project" value="UniProtKB-KW"/>
</dbReference>
<comment type="caution">
    <text evidence="7">The sequence shown here is derived from an EMBL/GenBank/DDBJ whole genome shotgun (WGS) entry which is preliminary data.</text>
</comment>
<evidence type="ECO:0000313" key="8">
    <source>
        <dbReference type="Proteomes" id="UP000611708"/>
    </source>
</evidence>
<comment type="subcellular location">
    <subcellularLocation>
        <location evidence="1">Membrane</location>
        <topology evidence="1">Multi-pass membrane protein</topology>
    </subcellularLocation>
</comment>
<name>A0ABS0HXF3_9HYPH</name>
<sequence>MFLPLHDGVPLQHMKTPVVARSIIIACTLFYAVYILDPRGPDEMVGGFSLIPSVLFGLESLPEGYPYVPVWMTLFTNIFVHGSWFHLIGNMLFLWVFGDNVEDAMGHLRFLLFFLLCGAIASLAHALTSFYVGGAAPIGDVTLLPPNRPLIGASGAVSGIVAAYLILYPRVRIWALFLNGLPLRLPAYWTIGFWFALQFISAFLGSDDSVGWFAHLGGFLIGAILTPIMRRRYDPVLARVQAQELQAPR</sequence>
<organism evidence="7 8">
    <name type="scientific">Microvirga terrestris</name>
    <dbReference type="NCBI Taxonomy" id="2791024"/>
    <lineage>
        <taxon>Bacteria</taxon>
        <taxon>Pseudomonadati</taxon>
        <taxon>Pseudomonadota</taxon>
        <taxon>Alphaproteobacteria</taxon>
        <taxon>Hyphomicrobiales</taxon>
        <taxon>Methylobacteriaceae</taxon>
        <taxon>Microvirga</taxon>
    </lineage>
</organism>
<protein>
    <submittedName>
        <fullName evidence="7">Rhomboid family intramembrane serine protease</fullName>
    </submittedName>
</protein>
<keyword evidence="7" id="KW-0645">Protease</keyword>
<feature type="transmembrane region" description="Helical" evidence="5">
    <location>
        <begin position="210"/>
        <end position="229"/>
    </location>
</feature>
<feature type="transmembrane region" description="Helical" evidence="5">
    <location>
        <begin position="110"/>
        <end position="130"/>
    </location>
</feature>